<dbReference type="InterPro" id="IPR029064">
    <property type="entry name" value="Ribosomal_eL30-like_sf"/>
</dbReference>
<accession>A0A0D2AUT4</accession>
<keyword evidence="9" id="KW-1185">Reference proteome</keyword>
<dbReference type="Gene3D" id="3.40.1280.10">
    <property type="match status" value="1"/>
</dbReference>
<dbReference type="GO" id="GO:0016435">
    <property type="term" value="F:rRNA (guanine) methyltransferase activity"/>
    <property type="evidence" value="ECO:0007669"/>
    <property type="project" value="TreeGrafter"/>
</dbReference>
<feature type="compositionally biased region" description="Basic and acidic residues" evidence="6">
    <location>
        <begin position="62"/>
        <end position="72"/>
    </location>
</feature>
<name>A0A0D2AUT4_9EURO</name>
<keyword evidence="4" id="KW-0808">Transferase</keyword>
<feature type="region of interest" description="Disordered" evidence="6">
    <location>
        <begin position="140"/>
        <end position="164"/>
    </location>
</feature>
<feature type="compositionally biased region" description="Polar residues" evidence="6">
    <location>
        <begin position="76"/>
        <end position="87"/>
    </location>
</feature>
<evidence type="ECO:0000256" key="1">
    <source>
        <dbReference type="ARBA" id="ARBA00007228"/>
    </source>
</evidence>
<dbReference type="STRING" id="215243.A0A0D2AUT4"/>
<evidence type="ECO:0000313" key="8">
    <source>
        <dbReference type="EMBL" id="KIW43521.1"/>
    </source>
</evidence>
<comment type="similarity">
    <text evidence="1">Belongs to the class IV-like SAM-binding methyltransferase superfamily. RNA methyltransferase TrmH family.</text>
</comment>
<dbReference type="Proteomes" id="UP000053342">
    <property type="component" value="Unassembled WGS sequence"/>
</dbReference>
<evidence type="ECO:0000256" key="5">
    <source>
        <dbReference type="ARBA" id="ARBA00022691"/>
    </source>
</evidence>
<dbReference type="SUPFAM" id="SSF55315">
    <property type="entry name" value="L30e-like"/>
    <property type="match status" value="1"/>
</dbReference>
<protein>
    <recommendedName>
        <fullName evidence="7">tRNA/rRNA methyltransferase SpoU type domain-containing protein</fullName>
    </recommendedName>
</protein>
<dbReference type="GO" id="GO:0005739">
    <property type="term" value="C:mitochondrion"/>
    <property type="evidence" value="ECO:0007669"/>
    <property type="project" value="TreeGrafter"/>
</dbReference>
<dbReference type="PANTHER" id="PTHR46103:SF1">
    <property type="entry name" value="RRNA METHYLTRANSFERASE 1, MITOCHONDRIAL"/>
    <property type="match status" value="1"/>
</dbReference>
<dbReference type="CDD" id="cd18105">
    <property type="entry name" value="SpoU-like_MRM1"/>
    <property type="match status" value="1"/>
</dbReference>
<dbReference type="EMBL" id="KN847335">
    <property type="protein sequence ID" value="KIW43521.1"/>
    <property type="molecule type" value="Genomic_DNA"/>
</dbReference>
<dbReference type="InterPro" id="IPR029026">
    <property type="entry name" value="tRNA_m1G_MTases_N"/>
</dbReference>
<gene>
    <name evidence="8" type="ORF">PV06_04615</name>
</gene>
<reference evidence="8 9" key="1">
    <citation type="submission" date="2015-01" db="EMBL/GenBank/DDBJ databases">
        <title>The Genome Sequence of Exophiala oligosperma CBS72588.</title>
        <authorList>
            <consortium name="The Broad Institute Genomics Platform"/>
            <person name="Cuomo C."/>
            <person name="de Hoog S."/>
            <person name="Gorbushina A."/>
            <person name="Stielow B."/>
            <person name="Teixiera M."/>
            <person name="Abouelleil A."/>
            <person name="Chapman S.B."/>
            <person name="Priest M."/>
            <person name="Young S.K."/>
            <person name="Wortman J."/>
            <person name="Nusbaum C."/>
            <person name="Birren B."/>
        </authorList>
    </citation>
    <scope>NUCLEOTIDE SEQUENCE [LARGE SCALE GENOMIC DNA]</scope>
    <source>
        <strain evidence="8 9">CBS 72588</strain>
    </source>
</reference>
<dbReference type="PANTHER" id="PTHR46103">
    <property type="entry name" value="RRNA METHYLTRANSFERASE 1, MITOCHONDRIAL"/>
    <property type="match status" value="1"/>
</dbReference>
<sequence>MPLFVHNALRTRVAPSTFLKSVSRRSISLTGAIEKGIRDGQYSAVKHERRRETPRNVAIPGRNERADDKKFASADVASSQTTNTIRSGKSRSAVDDGVPTTMPYTTATSEFIAGPHSVIAALKARRRKIYKLYSMLSDEQQEEEYPRRAMTSADRRTSSQNSGHGEVLRDIYGLAKEHGIRVENVRGPTWKRRFTKVTGGRPHGGVLLECSALSTLQVSTLPSVQRPEHDILATIGWSDQGSQNSGAKVQGDVFGIEKPLPPGHSYRPAYRYPFMLLLDRINDVGNFGAIVRSAWFLGVDAILTLDHGTPAPTQASKASSGAVEYMPILQIKSERDFIKSSRANGWKFFVADATLESASKVHSPSRRKYEKTVALQAEGALLQYPCVLVLGNEGAGIRTFMHNLADGVVGIPNARPDHGDVDSLNVSVAAALLTQRFFDSACSEDRVG</sequence>
<dbReference type="InterPro" id="IPR001537">
    <property type="entry name" value="SpoU_MeTrfase"/>
</dbReference>
<dbReference type="InterPro" id="IPR047182">
    <property type="entry name" value="MRM1"/>
</dbReference>
<dbReference type="SUPFAM" id="SSF75217">
    <property type="entry name" value="alpha/beta knot"/>
    <property type="match status" value="1"/>
</dbReference>
<evidence type="ECO:0000256" key="6">
    <source>
        <dbReference type="SAM" id="MobiDB-lite"/>
    </source>
</evidence>
<dbReference type="RefSeq" id="XP_016263737.1">
    <property type="nucleotide sequence ID" value="XM_016405531.1"/>
</dbReference>
<dbReference type="Pfam" id="PF00588">
    <property type="entry name" value="SpoU_methylase"/>
    <property type="match status" value="1"/>
</dbReference>
<feature type="region of interest" description="Disordered" evidence="6">
    <location>
        <begin position="46"/>
        <end position="99"/>
    </location>
</feature>
<evidence type="ECO:0000256" key="3">
    <source>
        <dbReference type="ARBA" id="ARBA00022603"/>
    </source>
</evidence>
<dbReference type="GO" id="GO:0003723">
    <property type="term" value="F:RNA binding"/>
    <property type="evidence" value="ECO:0007669"/>
    <property type="project" value="InterPro"/>
</dbReference>
<evidence type="ECO:0000256" key="2">
    <source>
        <dbReference type="ARBA" id="ARBA00022552"/>
    </source>
</evidence>
<dbReference type="OrthoDB" id="270651at2759"/>
<evidence type="ECO:0000313" key="9">
    <source>
        <dbReference type="Proteomes" id="UP000053342"/>
    </source>
</evidence>
<keyword evidence="3" id="KW-0489">Methyltransferase</keyword>
<dbReference type="VEuPathDB" id="FungiDB:PV06_04615"/>
<dbReference type="InterPro" id="IPR047261">
    <property type="entry name" value="MRM1_MeTrfase_dom"/>
</dbReference>
<dbReference type="Gene3D" id="3.30.1330.30">
    <property type="match status" value="1"/>
</dbReference>
<dbReference type="HOGENOM" id="CLU_021322_5_3_1"/>
<feature type="domain" description="tRNA/rRNA methyltransferase SpoU type" evidence="7">
    <location>
        <begin position="274"/>
        <end position="433"/>
    </location>
</feature>
<evidence type="ECO:0000259" key="7">
    <source>
        <dbReference type="Pfam" id="PF00588"/>
    </source>
</evidence>
<dbReference type="GeneID" id="27356689"/>
<organism evidence="8 9">
    <name type="scientific">Exophiala oligosperma</name>
    <dbReference type="NCBI Taxonomy" id="215243"/>
    <lineage>
        <taxon>Eukaryota</taxon>
        <taxon>Fungi</taxon>
        <taxon>Dikarya</taxon>
        <taxon>Ascomycota</taxon>
        <taxon>Pezizomycotina</taxon>
        <taxon>Eurotiomycetes</taxon>
        <taxon>Chaetothyriomycetidae</taxon>
        <taxon>Chaetothyriales</taxon>
        <taxon>Herpotrichiellaceae</taxon>
        <taxon>Exophiala</taxon>
    </lineage>
</organism>
<dbReference type="AlphaFoldDB" id="A0A0D2AUT4"/>
<proteinExistence type="inferred from homology"/>
<dbReference type="InterPro" id="IPR029028">
    <property type="entry name" value="Alpha/beta_knot_MTases"/>
</dbReference>
<keyword evidence="5" id="KW-0949">S-adenosyl-L-methionine</keyword>
<evidence type="ECO:0000256" key="4">
    <source>
        <dbReference type="ARBA" id="ARBA00022679"/>
    </source>
</evidence>
<keyword evidence="2" id="KW-0698">rRNA processing</keyword>